<dbReference type="GO" id="GO:0046872">
    <property type="term" value="F:metal ion binding"/>
    <property type="evidence" value="ECO:0007669"/>
    <property type="project" value="UniProtKB-KW"/>
</dbReference>
<dbReference type="GO" id="GO:0051536">
    <property type="term" value="F:iron-sulfur cluster binding"/>
    <property type="evidence" value="ECO:0007669"/>
    <property type="project" value="UniProtKB-KW"/>
</dbReference>
<gene>
    <name evidence="9" type="ORF">SAMN05421781_2188</name>
</gene>
<evidence type="ECO:0000256" key="3">
    <source>
        <dbReference type="ARBA" id="ARBA00022723"/>
    </source>
</evidence>
<evidence type="ECO:0000256" key="1">
    <source>
        <dbReference type="ARBA" id="ARBA00001933"/>
    </source>
</evidence>
<evidence type="ECO:0000256" key="2">
    <source>
        <dbReference type="ARBA" id="ARBA00006490"/>
    </source>
</evidence>
<evidence type="ECO:0000256" key="7">
    <source>
        <dbReference type="RuleBase" id="RU004504"/>
    </source>
</evidence>
<dbReference type="InterPro" id="IPR015424">
    <property type="entry name" value="PyrdxlP-dep_Trfase"/>
</dbReference>
<dbReference type="PANTHER" id="PTHR11601">
    <property type="entry name" value="CYSTEINE DESULFURYLASE FAMILY MEMBER"/>
    <property type="match status" value="1"/>
</dbReference>
<feature type="domain" description="Aminotransferase class V" evidence="8">
    <location>
        <begin position="1"/>
        <end position="360"/>
    </location>
</feature>
<dbReference type="RefSeq" id="WP_091614897.1">
    <property type="nucleotide sequence ID" value="NZ_FNNC01000004.1"/>
</dbReference>
<dbReference type="Gene3D" id="1.10.260.50">
    <property type="match status" value="1"/>
</dbReference>
<dbReference type="InterPro" id="IPR016454">
    <property type="entry name" value="Cysteine_dSase"/>
</dbReference>
<dbReference type="InterPro" id="IPR000192">
    <property type="entry name" value="Aminotrans_V_dom"/>
</dbReference>
<dbReference type="OrthoDB" id="9808002at2"/>
<dbReference type="PROSITE" id="PS00595">
    <property type="entry name" value="AA_TRANSFER_CLASS_5"/>
    <property type="match status" value="1"/>
</dbReference>
<protein>
    <submittedName>
        <fullName evidence="9">Cysteine desulfurase</fullName>
    </submittedName>
</protein>
<organism evidence="9 10">
    <name type="scientific">Marinococcus luteus</name>
    <dbReference type="NCBI Taxonomy" id="1122204"/>
    <lineage>
        <taxon>Bacteria</taxon>
        <taxon>Bacillati</taxon>
        <taxon>Bacillota</taxon>
        <taxon>Bacilli</taxon>
        <taxon>Bacillales</taxon>
        <taxon>Bacillaceae</taxon>
        <taxon>Marinococcus</taxon>
    </lineage>
</organism>
<keyword evidence="5" id="KW-0408">Iron</keyword>
<evidence type="ECO:0000259" key="8">
    <source>
        <dbReference type="Pfam" id="PF00266"/>
    </source>
</evidence>
<evidence type="ECO:0000256" key="6">
    <source>
        <dbReference type="ARBA" id="ARBA00023014"/>
    </source>
</evidence>
<proteinExistence type="inferred from homology"/>
<dbReference type="InterPro" id="IPR015422">
    <property type="entry name" value="PyrdxlP-dep_Trfase_small"/>
</dbReference>
<evidence type="ECO:0000256" key="4">
    <source>
        <dbReference type="ARBA" id="ARBA00022898"/>
    </source>
</evidence>
<keyword evidence="10" id="KW-1185">Reference proteome</keyword>
<dbReference type="STRING" id="1122204.SAMN05421781_2188"/>
<keyword evidence="6" id="KW-0411">Iron-sulfur</keyword>
<evidence type="ECO:0000256" key="5">
    <source>
        <dbReference type="ARBA" id="ARBA00023004"/>
    </source>
</evidence>
<comment type="cofactor">
    <cofactor evidence="1 7">
        <name>pyridoxal 5'-phosphate</name>
        <dbReference type="ChEBI" id="CHEBI:597326"/>
    </cofactor>
</comment>
<keyword evidence="3" id="KW-0479">Metal-binding</keyword>
<evidence type="ECO:0000313" key="9">
    <source>
        <dbReference type="EMBL" id="SDW70315.1"/>
    </source>
</evidence>
<dbReference type="Gene3D" id="3.90.1150.10">
    <property type="entry name" value="Aspartate Aminotransferase, domain 1"/>
    <property type="match status" value="1"/>
</dbReference>
<name>A0A1H2VPP1_9BACI</name>
<dbReference type="AlphaFoldDB" id="A0A1H2VPP1"/>
<dbReference type="InterPro" id="IPR015421">
    <property type="entry name" value="PyrdxlP-dep_Trfase_major"/>
</dbReference>
<dbReference type="Pfam" id="PF00266">
    <property type="entry name" value="Aminotran_5"/>
    <property type="match status" value="1"/>
</dbReference>
<evidence type="ECO:0000313" key="10">
    <source>
        <dbReference type="Proteomes" id="UP000199488"/>
    </source>
</evidence>
<dbReference type="SUPFAM" id="SSF53383">
    <property type="entry name" value="PLP-dependent transferases"/>
    <property type="match status" value="1"/>
</dbReference>
<comment type="similarity">
    <text evidence="2">Belongs to the class-V pyridoxal-phosphate-dependent aminotransferase family. NifS/IscS subfamily.</text>
</comment>
<dbReference type="EMBL" id="FNNC01000004">
    <property type="protein sequence ID" value="SDW70315.1"/>
    <property type="molecule type" value="Genomic_DNA"/>
</dbReference>
<reference evidence="9 10" key="1">
    <citation type="submission" date="2016-10" db="EMBL/GenBank/DDBJ databases">
        <authorList>
            <person name="de Groot N.N."/>
        </authorList>
    </citation>
    <scope>NUCLEOTIDE SEQUENCE [LARGE SCALE GENOMIC DNA]</scope>
    <source>
        <strain evidence="9 10">DSM 23126</strain>
    </source>
</reference>
<sequence length="381" mass="41087">MYFDNSATTQPYQEVLSAYRKASESYFANPSSFHHKGGEAERLLESARSQIARELDVKPEHCFFTSGGTEGNNIVLKGSAEARKNLGRHIITTAVEHPSVMETCVYLEEKGYRVTYLPVGRDGRISIKDLHQALEPDTILVTIGHTNSEIGAVQPIEAIGEILSSYPGIYFHTDYVQGAAKIPLNIEKAGLDFVTVSAHKFHGLKGTGVLYKHPRTLLEPLIHGGGQESGVRSGTENTAGAAAMAKALRLAKESYTANSSRIEEIKAWTAARLQESGGVLNSPFSGGSPFILNVSFPGIKPEVLVEALAERGASISTKTACASKNSEPSAVILAAAGERKLAESAVRISFSADTKKEEAAHLCSMCEEVLPQLKKVMEEQQ</sequence>
<dbReference type="PANTHER" id="PTHR11601:SF50">
    <property type="entry name" value="CYSTEINE DESULFURASE ISCS 2-RELATED"/>
    <property type="match status" value="1"/>
</dbReference>
<keyword evidence="4" id="KW-0663">Pyridoxal phosphate</keyword>
<dbReference type="GO" id="GO:0003824">
    <property type="term" value="F:catalytic activity"/>
    <property type="evidence" value="ECO:0007669"/>
    <property type="project" value="UniProtKB-ARBA"/>
</dbReference>
<dbReference type="Proteomes" id="UP000199488">
    <property type="component" value="Unassembled WGS sequence"/>
</dbReference>
<dbReference type="InterPro" id="IPR020578">
    <property type="entry name" value="Aminotrans_V_PyrdxlP_BS"/>
</dbReference>
<dbReference type="PIRSF" id="PIRSF005572">
    <property type="entry name" value="NifS"/>
    <property type="match status" value="1"/>
</dbReference>
<accession>A0A1H2VPP1</accession>
<dbReference type="Gene3D" id="3.40.640.10">
    <property type="entry name" value="Type I PLP-dependent aspartate aminotransferase-like (Major domain)"/>
    <property type="match status" value="1"/>
</dbReference>